<proteinExistence type="inferred from homology"/>
<comment type="similarity">
    <text evidence="4">Belongs to the zinc-containing alcohol dehydrogenase family.</text>
</comment>
<comment type="cofactor">
    <cofactor evidence="4">
        <name>Zn(2+)</name>
        <dbReference type="ChEBI" id="CHEBI:29105"/>
    </cofactor>
</comment>
<sequence length="402" mass="40960">MKAITFAAPIPTYLVTLAAGRLSPRLLVGPHACTRHGEVADPELPGDRWVRVGTRLGGICGSDLAIVALAASPATSPFSSFPFVIGHENVGVIEAIGAAVTTLRPGQRVVVNPLLACAARAIDPPCAACRAGAPSRCEHFTDGALAPGMLIGTTRGLGGSWGERFVAHETQVHVVPDTVSDEGAVLAEPFACCVHAVRAALPAAGERVLVIGAGSIGLLTVAALHALAPGAAITVVARHGFQGEHATRLGAARVLTGRPDARALAEAAGARLLATVIGPPAAVGGFDRAFVCVTGARAMDDALRFTRAGGTITLLGNARHLDGLDWTPLWMKELVLRGSVTYGAHPGAGGDAFAEALALIASGRAPVAPLVTHTFPLAEHARALAAAMGKADAKSVKVAFRF</sequence>
<reference evidence="7" key="1">
    <citation type="submission" date="2020-07" db="EMBL/GenBank/DDBJ databases">
        <title>Huge and variable diversity of episymbiotic CPR bacteria and DPANN archaea in groundwater ecosystems.</title>
        <authorList>
            <person name="He C.Y."/>
            <person name="Keren R."/>
            <person name="Whittaker M."/>
            <person name="Farag I.F."/>
            <person name="Doudna J."/>
            <person name="Cate J.H.D."/>
            <person name="Banfield J.F."/>
        </authorList>
    </citation>
    <scope>NUCLEOTIDE SEQUENCE</scope>
    <source>
        <strain evidence="7">NC_groundwater_928_Pr1_S-0.2um_72_17</strain>
    </source>
</reference>
<dbReference type="Pfam" id="PF08240">
    <property type="entry name" value="ADH_N"/>
    <property type="match status" value="1"/>
</dbReference>
<evidence type="ECO:0000256" key="2">
    <source>
        <dbReference type="ARBA" id="ARBA00022833"/>
    </source>
</evidence>
<dbReference type="PROSITE" id="PS00059">
    <property type="entry name" value="ADH_ZINC"/>
    <property type="match status" value="1"/>
</dbReference>
<dbReference type="InterPro" id="IPR036291">
    <property type="entry name" value="NAD(P)-bd_dom_sf"/>
</dbReference>
<dbReference type="SUPFAM" id="SSF51735">
    <property type="entry name" value="NAD(P)-binding Rossmann-fold domains"/>
    <property type="match status" value="1"/>
</dbReference>
<dbReference type="GO" id="GO:0016491">
    <property type="term" value="F:oxidoreductase activity"/>
    <property type="evidence" value="ECO:0007669"/>
    <property type="project" value="UniProtKB-KW"/>
</dbReference>
<dbReference type="InterPro" id="IPR011032">
    <property type="entry name" value="GroES-like_sf"/>
</dbReference>
<dbReference type="Pfam" id="PF00107">
    <property type="entry name" value="ADH_zinc_N"/>
    <property type="match status" value="1"/>
</dbReference>
<keyword evidence="2 4" id="KW-0862">Zinc</keyword>
<evidence type="ECO:0000256" key="1">
    <source>
        <dbReference type="ARBA" id="ARBA00022723"/>
    </source>
</evidence>
<organism evidence="7 8">
    <name type="scientific">Eiseniibacteriota bacterium</name>
    <dbReference type="NCBI Taxonomy" id="2212470"/>
    <lineage>
        <taxon>Bacteria</taxon>
        <taxon>Candidatus Eiseniibacteriota</taxon>
    </lineage>
</organism>
<evidence type="ECO:0000256" key="4">
    <source>
        <dbReference type="RuleBase" id="RU361277"/>
    </source>
</evidence>
<accession>A0A9D6LAX8</accession>
<dbReference type="GO" id="GO:0008270">
    <property type="term" value="F:zinc ion binding"/>
    <property type="evidence" value="ECO:0007669"/>
    <property type="project" value="InterPro"/>
</dbReference>
<protein>
    <submittedName>
        <fullName evidence="7">Alcohol dehydrogenase catalytic domain-containing protein</fullName>
    </submittedName>
</protein>
<gene>
    <name evidence="7" type="ORF">HY076_06155</name>
</gene>
<comment type="caution">
    <text evidence="7">The sequence shown here is derived from an EMBL/GenBank/DDBJ whole genome shotgun (WGS) entry which is preliminary data.</text>
</comment>
<dbReference type="InterPro" id="IPR050129">
    <property type="entry name" value="Zn_alcohol_dh"/>
</dbReference>
<feature type="domain" description="Alcohol dehydrogenase-like N-terminal" evidence="6">
    <location>
        <begin position="47"/>
        <end position="177"/>
    </location>
</feature>
<evidence type="ECO:0000313" key="8">
    <source>
        <dbReference type="Proteomes" id="UP000807850"/>
    </source>
</evidence>
<dbReference type="Gene3D" id="3.40.50.720">
    <property type="entry name" value="NAD(P)-binding Rossmann-like Domain"/>
    <property type="match status" value="1"/>
</dbReference>
<dbReference type="AlphaFoldDB" id="A0A9D6LAX8"/>
<dbReference type="Gene3D" id="3.90.180.10">
    <property type="entry name" value="Medium-chain alcohol dehydrogenases, catalytic domain"/>
    <property type="match status" value="1"/>
</dbReference>
<dbReference type="InterPro" id="IPR013154">
    <property type="entry name" value="ADH-like_N"/>
</dbReference>
<evidence type="ECO:0000259" key="5">
    <source>
        <dbReference type="Pfam" id="PF00107"/>
    </source>
</evidence>
<dbReference type="EMBL" id="JACQAY010000197">
    <property type="protein sequence ID" value="MBI3539838.1"/>
    <property type="molecule type" value="Genomic_DNA"/>
</dbReference>
<dbReference type="PANTHER" id="PTHR43401:SF2">
    <property type="entry name" value="L-THREONINE 3-DEHYDROGENASE"/>
    <property type="match status" value="1"/>
</dbReference>
<dbReference type="PANTHER" id="PTHR43401">
    <property type="entry name" value="L-THREONINE 3-DEHYDROGENASE"/>
    <property type="match status" value="1"/>
</dbReference>
<name>A0A9D6LAX8_UNCEI</name>
<evidence type="ECO:0000313" key="7">
    <source>
        <dbReference type="EMBL" id="MBI3539838.1"/>
    </source>
</evidence>
<evidence type="ECO:0000259" key="6">
    <source>
        <dbReference type="Pfam" id="PF08240"/>
    </source>
</evidence>
<feature type="domain" description="Alcohol dehydrogenase-like C-terminal" evidence="5">
    <location>
        <begin position="216"/>
        <end position="361"/>
    </location>
</feature>
<dbReference type="InterPro" id="IPR013149">
    <property type="entry name" value="ADH-like_C"/>
</dbReference>
<dbReference type="InterPro" id="IPR002328">
    <property type="entry name" value="ADH_Zn_CS"/>
</dbReference>
<keyword evidence="1 4" id="KW-0479">Metal-binding</keyword>
<dbReference type="SUPFAM" id="SSF50129">
    <property type="entry name" value="GroES-like"/>
    <property type="match status" value="1"/>
</dbReference>
<evidence type="ECO:0000256" key="3">
    <source>
        <dbReference type="ARBA" id="ARBA00023002"/>
    </source>
</evidence>
<dbReference type="Proteomes" id="UP000807850">
    <property type="component" value="Unassembled WGS sequence"/>
</dbReference>
<keyword evidence="3" id="KW-0560">Oxidoreductase</keyword>